<keyword evidence="1" id="KW-1133">Transmembrane helix</keyword>
<dbReference type="Proteomes" id="UP000248330">
    <property type="component" value="Unassembled WGS sequence"/>
</dbReference>
<feature type="transmembrane region" description="Helical" evidence="1">
    <location>
        <begin position="21"/>
        <end position="43"/>
    </location>
</feature>
<keyword evidence="1" id="KW-0472">Membrane</keyword>
<sequence length="74" mass="8448">MWDMFLNSLKLFFKGKLFRDPAMVVRQWAIGFVPALIAVVVLVKIGLPVWLVVLGVGLIFGALQPWLFKDLKYN</sequence>
<evidence type="ECO:0000256" key="1">
    <source>
        <dbReference type="SAM" id="Phobius"/>
    </source>
</evidence>
<organism evidence="2 3">
    <name type="scientific">Sinimarinibacterium flocculans</name>
    <dbReference type="NCBI Taxonomy" id="985250"/>
    <lineage>
        <taxon>Bacteria</taxon>
        <taxon>Pseudomonadati</taxon>
        <taxon>Pseudomonadota</taxon>
        <taxon>Gammaproteobacteria</taxon>
        <taxon>Nevskiales</taxon>
        <taxon>Nevskiaceae</taxon>
        <taxon>Sinimarinibacterium</taxon>
    </lineage>
</organism>
<evidence type="ECO:0000313" key="2">
    <source>
        <dbReference type="EMBL" id="PXV65686.1"/>
    </source>
</evidence>
<keyword evidence="1" id="KW-0812">Transmembrane</keyword>
<gene>
    <name evidence="2" type="ORF">C8D93_10965</name>
</gene>
<dbReference type="AlphaFoldDB" id="A0A318E8W6"/>
<evidence type="ECO:0000313" key="3">
    <source>
        <dbReference type="Proteomes" id="UP000248330"/>
    </source>
</evidence>
<dbReference type="EMBL" id="QICN01000009">
    <property type="protein sequence ID" value="PXV65686.1"/>
    <property type="molecule type" value="Genomic_DNA"/>
</dbReference>
<reference evidence="2 3" key="1">
    <citation type="submission" date="2018-04" db="EMBL/GenBank/DDBJ databases">
        <title>Genomic Encyclopedia of Type Strains, Phase IV (KMG-IV): sequencing the most valuable type-strain genomes for metagenomic binning, comparative biology and taxonomic classification.</title>
        <authorList>
            <person name="Goeker M."/>
        </authorList>
    </citation>
    <scope>NUCLEOTIDE SEQUENCE [LARGE SCALE GENOMIC DNA]</scope>
    <source>
        <strain evidence="2 3">DSM 104150</strain>
    </source>
</reference>
<comment type="caution">
    <text evidence="2">The sequence shown here is derived from an EMBL/GenBank/DDBJ whole genome shotgun (WGS) entry which is preliminary data.</text>
</comment>
<dbReference type="OrthoDB" id="517039at2"/>
<protein>
    <submittedName>
        <fullName evidence="2">Uncharacterized protein</fullName>
    </submittedName>
</protein>
<name>A0A318E8W6_9GAMM</name>
<accession>A0A318E8W6</accession>
<dbReference type="RefSeq" id="WP_110266077.1">
    <property type="nucleotide sequence ID" value="NZ_CAWNXA010000009.1"/>
</dbReference>
<keyword evidence="3" id="KW-1185">Reference proteome</keyword>
<feature type="transmembrane region" description="Helical" evidence="1">
    <location>
        <begin position="49"/>
        <end position="68"/>
    </location>
</feature>
<proteinExistence type="predicted"/>